<accession>A0A663ET50</accession>
<keyword evidence="7" id="KW-0807">Transducer</keyword>
<evidence type="ECO:0000256" key="4">
    <source>
        <dbReference type="ARBA" id="ARBA00022725"/>
    </source>
</evidence>
<keyword evidence="3 8" id="KW-0812">Transmembrane</keyword>
<keyword evidence="2" id="KW-0716">Sensory transduction</keyword>
<evidence type="ECO:0000256" key="5">
    <source>
        <dbReference type="ARBA" id="ARBA00022989"/>
    </source>
</evidence>
<feature type="transmembrane region" description="Helical" evidence="8">
    <location>
        <begin position="46"/>
        <end position="68"/>
    </location>
</feature>
<dbReference type="AlphaFoldDB" id="A0A663ET50"/>
<keyword evidence="9" id="KW-0732">Signal</keyword>
<dbReference type="GeneTree" id="ENSGT01150000286908"/>
<evidence type="ECO:0000256" key="9">
    <source>
        <dbReference type="SAM" id="SignalP"/>
    </source>
</evidence>
<keyword evidence="6 8" id="KW-0472">Membrane</keyword>
<evidence type="ECO:0000259" key="10">
    <source>
        <dbReference type="PROSITE" id="PS50262"/>
    </source>
</evidence>
<dbReference type="PANTHER" id="PTHR26450:SF87">
    <property type="entry name" value="OLFACTORY RECEPTOR 51F2"/>
    <property type="match status" value="1"/>
</dbReference>
<evidence type="ECO:0000313" key="11">
    <source>
        <dbReference type="Ensembl" id="ENSACCP00020015520.1"/>
    </source>
</evidence>
<sequence>TSLHKPMYRFLSMLAITNLGLSLSTPPTVMSVFWVNYREISFDACFAQLYFVHSFCFMESSMLLAMVFHHYVAICYMLRYSSILTSARIGRIGLAALCRCLSGMLPSLFVLRRLPVCQSYVFSHSYFLHQELIKLECADITFSSMYGLAVVIFIVVLDPLLTLLSYIMTCKRVVSITSQREHLKALNNCLSHILAVLILYIPMLGLSVVHWYGKHASSLVHTIMANINLLVSPVLNPTIYSIETKQICRGILKVLTPRKRTK</sequence>
<evidence type="ECO:0000256" key="2">
    <source>
        <dbReference type="ARBA" id="ARBA00022606"/>
    </source>
</evidence>
<keyword evidence="12" id="KW-1185">Reference proteome</keyword>
<name>A0A663ET50_AQUCH</name>
<dbReference type="Gene3D" id="1.20.1070.10">
    <property type="entry name" value="Rhodopsin 7-helix transmembrane proteins"/>
    <property type="match status" value="1"/>
</dbReference>
<evidence type="ECO:0000256" key="1">
    <source>
        <dbReference type="ARBA" id="ARBA00004141"/>
    </source>
</evidence>
<dbReference type="PRINTS" id="PR00245">
    <property type="entry name" value="OLFACTORYR"/>
</dbReference>
<feature type="domain" description="G-protein coupled receptors family 1 profile" evidence="10">
    <location>
        <begin position="1"/>
        <end position="240"/>
    </location>
</feature>
<evidence type="ECO:0000256" key="8">
    <source>
        <dbReference type="SAM" id="Phobius"/>
    </source>
</evidence>
<dbReference type="GO" id="GO:0007186">
    <property type="term" value="P:G protein-coupled receptor signaling pathway"/>
    <property type="evidence" value="ECO:0007669"/>
    <property type="project" value="InterPro"/>
</dbReference>
<dbReference type="InterPro" id="IPR050402">
    <property type="entry name" value="OR51/52/56-like"/>
</dbReference>
<proteinExistence type="predicted"/>
<dbReference type="GO" id="GO:0005886">
    <property type="term" value="C:plasma membrane"/>
    <property type="evidence" value="ECO:0007669"/>
    <property type="project" value="TreeGrafter"/>
</dbReference>
<reference evidence="11" key="1">
    <citation type="submission" date="2025-08" db="UniProtKB">
        <authorList>
            <consortium name="Ensembl"/>
        </authorList>
    </citation>
    <scope>IDENTIFICATION</scope>
</reference>
<keyword evidence="4" id="KW-0552">Olfaction</keyword>
<feature type="transmembrane region" description="Helical" evidence="8">
    <location>
        <begin position="189"/>
        <end position="213"/>
    </location>
</feature>
<feature type="transmembrane region" description="Helical" evidence="8">
    <location>
        <begin position="219"/>
        <end position="239"/>
    </location>
</feature>
<dbReference type="InParanoid" id="A0A663ET50"/>
<feature type="signal peptide" evidence="9">
    <location>
        <begin position="1"/>
        <end position="22"/>
    </location>
</feature>
<dbReference type="InterPro" id="IPR017452">
    <property type="entry name" value="GPCR_Rhodpsn_7TM"/>
</dbReference>
<feature type="transmembrane region" description="Helical" evidence="8">
    <location>
        <begin position="89"/>
        <end position="111"/>
    </location>
</feature>
<evidence type="ECO:0000256" key="3">
    <source>
        <dbReference type="ARBA" id="ARBA00022692"/>
    </source>
</evidence>
<evidence type="ECO:0000256" key="7">
    <source>
        <dbReference type="ARBA" id="ARBA00023224"/>
    </source>
</evidence>
<evidence type="ECO:0000256" key="6">
    <source>
        <dbReference type="ARBA" id="ARBA00023136"/>
    </source>
</evidence>
<dbReference type="Ensembl" id="ENSACCT00020016188.1">
    <property type="protein sequence ID" value="ENSACCP00020015520.1"/>
    <property type="gene ID" value="ENSACCG00020010649.1"/>
</dbReference>
<protein>
    <submittedName>
        <fullName evidence="11">Olfactory receptor family 51 subfamily Q member 1</fullName>
    </submittedName>
</protein>
<reference evidence="11" key="2">
    <citation type="submission" date="2025-09" db="UniProtKB">
        <authorList>
            <consortium name="Ensembl"/>
        </authorList>
    </citation>
    <scope>IDENTIFICATION</scope>
</reference>
<dbReference type="PANTHER" id="PTHR26450">
    <property type="entry name" value="OLFACTORY RECEPTOR 56B1-RELATED"/>
    <property type="match status" value="1"/>
</dbReference>
<keyword evidence="5 8" id="KW-1133">Transmembrane helix</keyword>
<organism evidence="11 12">
    <name type="scientific">Aquila chrysaetos chrysaetos</name>
    <dbReference type="NCBI Taxonomy" id="223781"/>
    <lineage>
        <taxon>Eukaryota</taxon>
        <taxon>Metazoa</taxon>
        <taxon>Chordata</taxon>
        <taxon>Craniata</taxon>
        <taxon>Vertebrata</taxon>
        <taxon>Euteleostomi</taxon>
        <taxon>Archelosauria</taxon>
        <taxon>Archosauria</taxon>
        <taxon>Dinosauria</taxon>
        <taxon>Saurischia</taxon>
        <taxon>Theropoda</taxon>
        <taxon>Coelurosauria</taxon>
        <taxon>Aves</taxon>
        <taxon>Neognathae</taxon>
        <taxon>Neoaves</taxon>
        <taxon>Telluraves</taxon>
        <taxon>Accipitrimorphae</taxon>
        <taxon>Accipitriformes</taxon>
        <taxon>Accipitridae</taxon>
        <taxon>Accipitrinae</taxon>
        <taxon>Aquila</taxon>
    </lineage>
</organism>
<dbReference type="InterPro" id="IPR000725">
    <property type="entry name" value="Olfact_rcpt"/>
</dbReference>
<dbReference type="SUPFAM" id="SSF81321">
    <property type="entry name" value="Family A G protein-coupled receptor-like"/>
    <property type="match status" value="1"/>
</dbReference>
<dbReference type="PROSITE" id="PS50262">
    <property type="entry name" value="G_PROTEIN_RECEP_F1_2"/>
    <property type="match status" value="1"/>
</dbReference>
<dbReference type="Proteomes" id="UP000472275">
    <property type="component" value="Chromosome 19"/>
</dbReference>
<feature type="transmembrane region" description="Helical" evidence="8">
    <location>
        <begin position="145"/>
        <end position="168"/>
    </location>
</feature>
<comment type="subcellular location">
    <subcellularLocation>
        <location evidence="1">Membrane</location>
        <topology evidence="1">Multi-pass membrane protein</topology>
    </subcellularLocation>
</comment>
<evidence type="ECO:0000313" key="12">
    <source>
        <dbReference type="Proteomes" id="UP000472275"/>
    </source>
</evidence>
<dbReference type="Pfam" id="PF13853">
    <property type="entry name" value="7tm_4"/>
    <property type="match status" value="1"/>
</dbReference>
<dbReference type="GO" id="GO:0004984">
    <property type="term" value="F:olfactory receptor activity"/>
    <property type="evidence" value="ECO:0007669"/>
    <property type="project" value="InterPro"/>
</dbReference>
<feature type="chain" id="PRO_5025618381" evidence="9">
    <location>
        <begin position="23"/>
        <end position="262"/>
    </location>
</feature>